<organism evidence="1 2">
    <name type="scientific">Sporolituus thermophilus DSM 23256</name>
    <dbReference type="NCBI Taxonomy" id="1123285"/>
    <lineage>
        <taxon>Bacteria</taxon>
        <taxon>Bacillati</taxon>
        <taxon>Bacillota</taxon>
        <taxon>Negativicutes</taxon>
        <taxon>Selenomonadales</taxon>
        <taxon>Sporomusaceae</taxon>
        <taxon>Sporolituus</taxon>
    </lineage>
</organism>
<name>A0A1G7JK62_9FIRM</name>
<keyword evidence="2" id="KW-1185">Reference proteome</keyword>
<dbReference type="OrthoDB" id="1683946at2"/>
<proteinExistence type="predicted"/>
<dbReference type="Proteomes" id="UP000243333">
    <property type="component" value="Unassembled WGS sequence"/>
</dbReference>
<dbReference type="RefSeq" id="WP_093688616.1">
    <property type="nucleotide sequence ID" value="NZ_FNBU01000005.1"/>
</dbReference>
<dbReference type="STRING" id="1123285.SAMN05660235_00961"/>
<protein>
    <submittedName>
        <fullName evidence="1">Uncharacterized protein</fullName>
    </submittedName>
</protein>
<sequence length="61" mass="7053">MNGKKLFMLTFAIFLILAGSAAAWFFFWHDLPKKTPLRAKQVMLFHLEQPQVPCFPGRPDC</sequence>
<accession>A0A1G7JK62</accession>
<gene>
    <name evidence="1" type="ORF">SAMN05660235_00961</name>
</gene>
<evidence type="ECO:0000313" key="2">
    <source>
        <dbReference type="Proteomes" id="UP000243333"/>
    </source>
</evidence>
<dbReference type="EMBL" id="FNBU01000005">
    <property type="protein sequence ID" value="SDF25352.1"/>
    <property type="molecule type" value="Genomic_DNA"/>
</dbReference>
<evidence type="ECO:0000313" key="1">
    <source>
        <dbReference type="EMBL" id="SDF25352.1"/>
    </source>
</evidence>
<dbReference type="AlphaFoldDB" id="A0A1G7JK62"/>
<reference evidence="2" key="1">
    <citation type="submission" date="2016-10" db="EMBL/GenBank/DDBJ databases">
        <authorList>
            <person name="Varghese N."/>
            <person name="Submissions S."/>
        </authorList>
    </citation>
    <scope>NUCLEOTIDE SEQUENCE [LARGE SCALE GENOMIC DNA]</scope>
    <source>
        <strain evidence="2">DSM 23256</strain>
    </source>
</reference>